<name>A0A660LA11_9ACTN</name>
<evidence type="ECO:0000256" key="2">
    <source>
        <dbReference type="ARBA" id="ARBA00006966"/>
    </source>
</evidence>
<proteinExistence type="inferred from homology"/>
<comment type="cofactor">
    <cofactor evidence="1">
        <name>pyridoxal 5'-phosphate</name>
        <dbReference type="ChEBI" id="CHEBI:597326"/>
    </cofactor>
</comment>
<dbReference type="InterPro" id="IPR015424">
    <property type="entry name" value="PyrdxlP-dep_Trfase"/>
</dbReference>
<dbReference type="InterPro" id="IPR001597">
    <property type="entry name" value="ArAA_b-elim_lyase/Thr_aldolase"/>
</dbReference>
<evidence type="ECO:0000313" key="8">
    <source>
        <dbReference type="Proteomes" id="UP000278962"/>
    </source>
</evidence>
<accession>A0A660LA11</accession>
<feature type="domain" description="Aromatic amino acid beta-eliminating lyase/threonine aldolase" evidence="6">
    <location>
        <begin position="6"/>
        <end position="288"/>
    </location>
</feature>
<dbReference type="Pfam" id="PF01212">
    <property type="entry name" value="Beta_elim_lyase"/>
    <property type="match status" value="1"/>
</dbReference>
<evidence type="ECO:0000313" key="7">
    <source>
        <dbReference type="EMBL" id="RKQ91105.1"/>
    </source>
</evidence>
<evidence type="ECO:0000256" key="1">
    <source>
        <dbReference type="ARBA" id="ARBA00001933"/>
    </source>
</evidence>
<protein>
    <submittedName>
        <fullName evidence="7">L-threonine aldolase</fullName>
    </submittedName>
</protein>
<dbReference type="NCBIfam" id="NF041359">
    <property type="entry name" value="GntG_guanitoxin"/>
    <property type="match status" value="1"/>
</dbReference>
<dbReference type="PANTHER" id="PTHR48097:SF9">
    <property type="entry name" value="L-THREONINE ALDOLASE"/>
    <property type="match status" value="1"/>
</dbReference>
<reference evidence="7 8" key="1">
    <citation type="submission" date="2018-10" db="EMBL/GenBank/DDBJ databases">
        <title>Genomic Encyclopedia of Archaeal and Bacterial Type Strains, Phase II (KMG-II): from individual species to whole genera.</title>
        <authorList>
            <person name="Goeker M."/>
        </authorList>
    </citation>
    <scope>NUCLEOTIDE SEQUENCE [LARGE SCALE GENOMIC DNA]</scope>
    <source>
        <strain evidence="7 8">DSM 14954</strain>
    </source>
</reference>
<dbReference type="GO" id="GO:0005829">
    <property type="term" value="C:cytosol"/>
    <property type="evidence" value="ECO:0007669"/>
    <property type="project" value="TreeGrafter"/>
</dbReference>
<comment type="similarity">
    <text evidence="2">Belongs to the threonine aldolase family.</text>
</comment>
<dbReference type="FunFam" id="3.90.1150.10:FF:000041">
    <property type="entry name" value="Low-specificity L-threonine aldolase"/>
    <property type="match status" value="1"/>
</dbReference>
<dbReference type="InterPro" id="IPR015421">
    <property type="entry name" value="PyrdxlP-dep_Trfase_major"/>
</dbReference>
<dbReference type="AlphaFoldDB" id="A0A660LA11"/>
<dbReference type="FunFam" id="3.40.640.10:FF:000030">
    <property type="entry name" value="Low-specificity L-threonine aldolase"/>
    <property type="match status" value="1"/>
</dbReference>
<dbReference type="PANTHER" id="PTHR48097">
    <property type="entry name" value="L-THREONINE ALDOLASE-RELATED"/>
    <property type="match status" value="1"/>
</dbReference>
<keyword evidence="8" id="KW-1185">Reference proteome</keyword>
<keyword evidence="4" id="KW-0456">Lyase</keyword>
<evidence type="ECO:0000256" key="4">
    <source>
        <dbReference type="ARBA" id="ARBA00023239"/>
    </source>
</evidence>
<dbReference type="InterPro" id="IPR023603">
    <property type="entry name" value="Low_specificity_L-TA-like"/>
</dbReference>
<dbReference type="GO" id="GO:0008732">
    <property type="term" value="F:L-allo-threonine aldolase activity"/>
    <property type="evidence" value="ECO:0007669"/>
    <property type="project" value="TreeGrafter"/>
</dbReference>
<evidence type="ECO:0000256" key="5">
    <source>
        <dbReference type="PIRSR" id="PIRSR017617-1"/>
    </source>
</evidence>
<feature type="modified residue" description="N6-(pyridoxal phosphate)lysine" evidence="5">
    <location>
        <position position="202"/>
    </location>
</feature>
<dbReference type="GO" id="GO:0006567">
    <property type="term" value="P:L-threonine catabolic process"/>
    <property type="evidence" value="ECO:0007669"/>
    <property type="project" value="TreeGrafter"/>
</dbReference>
<comment type="caution">
    <text evidence="7">The sequence shown here is derived from an EMBL/GenBank/DDBJ whole genome shotgun (WGS) entry which is preliminary data.</text>
</comment>
<dbReference type="Gene3D" id="3.40.640.10">
    <property type="entry name" value="Type I PLP-dependent aspartate aminotransferase-like (Major domain)"/>
    <property type="match status" value="1"/>
</dbReference>
<dbReference type="Proteomes" id="UP000278962">
    <property type="component" value="Unassembled WGS sequence"/>
</dbReference>
<dbReference type="OrthoDB" id="9774495at2"/>
<gene>
    <name evidence="7" type="ORF">C8N24_0922</name>
</gene>
<dbReference type="SUPFAM" id="SSF53383">
    <property type="entry name" value="PLP-dependent transferases"/>
    <property type="match status" value="1"/>
</dbReference>
<dbReference type="GO" id="GO:0006545">
    <property type="term" value="P:glycine biosynthetic process"/>
    <property type="evidence" value="ECO:0007669"/>
    <property type="project" value="TreeGrafter"/>
</dbReference>
<sequence length="341" mass="36626">MGLVNLYSDTQTRPTSAMRKAMAEAEVGDEQRFEDPQVTELCSRVASLLGFEAAVFLPSGTMCNEIAFRLHIRPGGDEAILHRTSHPIIAEAGGPAAFAGAMMYPLDTPKGMFTGDDVRGALRYPDRYNPRSRLVSVEQTTNMAGGRVWPLDQLRGVVDVASEAGLRLHMDGARLMNAVVASGVAASEMTRGFDTAWLDFTKGLSAPLGACLAGSAELIDEAWRYKQMLGGALRQAGIVAAGALYALDHHVDRLAEDHANAQTLARGLAELPGVSIDPDTVETNIVIFEHDEPEGLCAALREHDVVMGAVGPRRVRAVTHLDVDGDGIRTALRALERVCVR</sequence>
<keyword evidence="3" id="KW-0663">Pyridoxal phosphate</keyword>
<organism evidence="7 8">
    <name type="scientific">Solirubrobacter pauli</name>
    <dbReference type="NCBI Taxonomy" id="166793"/>
    <lineage>
        <taxon>Bacteria</taxon>
        <taxon>Bacillati</taxon>
        <taxon>Actinomycetota</taxon>
        <taxon>Thermoleophilia</taxon>
        <taxon>Solirubrobacterales</taxon>
        <taxon>Solirubrobacteraceae</taxon>
        <taxon>Solirubrobacter</taxon>
    </lineage>
</organism>
<evidence type="ECO:0000256" key="3">
    <source>
        <dbReference type="ARBA" id="ARBA00022898"/>
    </source>
</evidence>
<dbReference type="RefSeq" id="WP_121248429.1">
    <property type="nucleotide sequence ID" value="NZ_RBIL01000001.1"/>
</dbReference>
<dbReference type="PIRSF" id="PIRSF017617">
    <property type="entry name" value="Thr_aldolase"/>
    <property type="match status" value="1"/>
</dbReference>
<dbReference type="InterPro" id="IPR015422">
    <property type="entry name" value="PyrdxlP-dep_Trfase_small"/>
</dbReference>
<dbReference type="EMBL" id="RBIL01000001">
    <property type="protein sequence ID" value="RKQ91105.1"/>
    <property type="molecule type" value="Genomic_DNA"/>
</dbReference>
<dbReference type="Gene3D" id="3.90.1150.10">
    <property type="entry name" value="Aspartate Aminotransferase, domain 1"/>
    <property type="match status" value="1"/>
</dbReference>
<evidence type="ECO:0000259" key="6">
    <source>
        <dbReference type="Pfam" id="PF01212"/>
    </source>
</evidence>